<dbReference type="Gene3D" id="3.50.50.60">
    <property type="entry name" value="FAD/NAD(P)-binding domain"/>
    <property type="match status" value="1"/>
</dbReference>
<evidence type="ECO:0000259" key="7">
    <source>
        <dbReference type="Pfam" id="PF01494"/>
    </source>
</evidence>
<dbReference type="Pfam" id="PF01494">
    <property type="entry name" value="FAD_binding_3"/>
    <property type="match status" value="1"/>
</dbReference>
<dbReference type="RefSeq" id="XP_065825367.1">
    <property type="nucleotide sequence ID" value="XM_065969295.1"/>
</dbReference>
<dbReference type="PANTHER" id="PTHR13789">
    <property type="entry name" value="MONOOXYGENASE"/>
    <property type="match status" value="1"/>
</dbReference>
<feature type="region of interest" description="Disordered" evidence="6">
    <location>
        <begin position="156"/>
        <end position="182"/>
    </location>
</feature>
<evidence type="ECO:0000313" key="9">
    <source>
        <dbReference type="Proteomes" id="UP000078595"/>
    </source>
</evidence>
<sequence>MAAPPLADIRIHIIGAGMAGMGSALGLAKRGLTNIHVWESAPFLTEVGAGINLVPNVAKILDRWGVLDIAMSEGVRLETASVLNCQTDEVLTHVDLGYIKKEFNYPFAVCHRWALQKALVRGALDTGSVVLHLKRQVNQYDFDNTRFKVAEAFPLPPMSSGASDTSSTSDTIRESEDLEQEEELPRWIDADLILAGDGIKSKARGVVLARRGLKDDVMESGQAAYRILLHRDEINEDPELIPFFEDSQSYRWIGEGRHVIAYPISSHHTLNITSSHLSHNSSSTIPDSWTNPGSKEEMLEMFQDCCPRLKKLLELAPEDEVIEWKLRARAPLEHWVEGNIALGGDACHATLPDLAQGAAQAVEDAAVLAVVLSKISKKKDIHKALLVYQAIRKPRADWAVMTAASNGRDLHLPLGPAQEARDAAFKAASASKTGGSNPDKRLDKDIQKQLFNYDCVVEAKTKFWTLFDQVDKSD</sequence>
<dbReference type="GO" id="GO:0071949">
    <property type="term" value="F:FAD binding"/>
    <property type="evidence" value="ECO:0007669"/>
    <property type="project" value="InterPro"/>
</dbReference>
<gene>
    <name evidence="8" type="ORF">I303_106015</name>
</gene>
<dbReference type="AlphaFoldDB" id="A0AAJ8MJB4"/>
<dbReference type="SUPFAM" id="SSF54373">
    <property type="entry name" value="FAD-linked reductases, C-terminal domain"/>
    <property type="match status" value="1"/>
</dbReference>
<dbReference type="EMBL" id="CP144536">
    <property type="protein sequence ID" value="WWC63413.1"/>
    <property type="molecule type" value="Genomic_DNA"/>
</dbReference>
<accession>A0AAJ8MJB4</accession>
<evidence type="ECO:0000313" key="8">
    <source>
        <dbReference type="EMBL" id="WWC63413.1"/>
    </source>
</evidence>
<comment type="similarity">
    <text evidence="1">Belongs to the paxM FAD-dependent monooxygenase family.</text>
</comment>
<dbReference type="SUPFAM" id="SSF51905">
    <property type="entry name" value="FAD/NAD(P)-binding domain"/>
    <property type="match status" value="1"/>
</dbReference>
<keyword evidence="3" id="KW-0274">FAD</keyword>
<dbReference type="GeneID" id="28969734"/>
<evidence type="ECO:0000256" key="2">
    <source>
        <dbReference type="ARBA" id="ARBA00022630"/>
    </source>
</evidence>
<evidence type="ECO:0000256" key="3">
    <source>
        <dbReference type="ARBA" id="ARBA00022827"/>
    </source>
</evidence>
<keyword evidence="4" id="KW-0560">Oxidoreductase</keyword>
<feature type="compositionally biased region" description="Low complexity" evidence="6">
    <location>
        <begin position="159"/>
        <end position="170"/>
    </location>
</feature>
<proteinExistence type="inferred from homology"/>
<evidence type="ECO:0000256" key="5">
    <source>
        <dbReference type="ARBA" id="ARBA00023033"/>
    </source>
</evidence>
<dbReference type="InterPro" id="IPR036188">
    <property type="entry name" value="FAD/NAD-bd_sf"/>
</dbReference>
<keyword evidence="9" id="KW-1185">Reference proteome</keyword>
<reference evidence="8" key="2">
    <citation type="submission" date="2024-02" db="EMBL/GenBank/DDBJ databases">
        <title>Comparative genomics of Cryptococcus and Kwoniella reveals pathogenesis evolution and contrasting modes of karyotype evolution via chromosome fusion or intercentromeric recombination.</title>
        <authorList>
            <person name="Coelho M.A."/>
            <person name="David-Palma M."/>
            <person name="Shea T."/>
            <person name="Bowers K."/>
            <person name="McGinley-Smith S."/>
            <person name="Mohammad A.W."/>
            <person name="Gnirke A."/>
            <person name="Yurkov A.M."/>
            <person name="Nowrousian M."/>
            <person name="Sun S."/>
            <person name="Cuomo C.A."/>
            <person name="Heitman J."/>
        </authorList>
    </citation>
    <scope>NUCLEOTIDE SEQUENCE</scope>
    <source>
        <strain evidence="8">CBS 10117</strain>
    </source>
</reference>
<evidence type="ECO:0000256" key="6">
    <source>
        <dbReference type="SAM" id="MobiDB-lite"/>
    </source>
</evidence>
<dbReference type="GO" id="GO:0004497">
    <property type="term" value="F:monooxygenase activity"/>
    <property type="evidence" value="ECO:0007669"/>
    <property type="project" value="UniProtKB-KW"/>
</dbReference>
<evidence type="ECO:0000256" key="1">
    <source>
        <dbReference type="ARBA" id="ARBA00007992"/>
    </source>
</evidence>
<keyword evidence="5" id="KW-0503">Monooxygenase</keyword>
<dbReference type="PRINTS" id="PR00420">
    <property type="entry name" value="RNGMNOXGNASE"/>
</dbReference>
<dbReference type="KEGG" id="kdj:28969734"/>
<dbReference type="InterPro" id="IPR002938">
    <property type="entry name" value="FAD-bd"/>
</dbReference>
<evidence type="ECO:0000256" key="4">
    <source>
        <dbReference type="ARBA" id="ARBA00023002"/>
    </source>
</evidence>
<name>A0AAJ8MJB4_9TREE</name>
<dbReference type="Proteomes" id="UP000078595">
    <property type="component" value="Chromosome 7"/>
</dbReference>
<feature type="domain" description="FAD-binding" evidence="7">
    <location>
        <begin position="11"/>
        <end position="401"/>
    </location>
</feature>
<dbReference type="PANTHER" id="PTHR13789:SF147">
    <property type="entry name" value="PUTATIVE (AFU_ORTHOLOGUE AFUA_2G01950)-RELATED"/>
    <property type="match status" value="1"/>
</dbReference>
<organism evidence="8 9">
    <name type="scientific">Kwoniella dejecticola CBS 10117</name>
    <dbReference type="NCBI Taxonomy" id="1296121"/>
    <lineage>
        <taxon>Eukaryota</taxon>
        <taxon>Fungi</taxon>
        <taxon>Dikarya</taxon>
        <taxon>Basidiomycota</taxon>
        <taxon>Agaricomycotina</taxon>
        <taxon>Tremellomycetes</taxon>
        <taxon>Tremellales</taxon>
        <taxon>Cryptococcaceae</taxon>
        <taxon>Kwoniella</taxon>
    </lineage>
</organism>
<keyword evidence="2" id="KW-0285">Flavoprotein</keyword>
<dbReference type="InterPro" id="IPR050493">
    <property type="entry name" value="FAD-dep_Monooxygenase_BioMet"/>
</dbReference>
<protein>
    <recommendedName>
        <fullName evidence="7">FAD-binding domain-containing protein</fullName>
    </recommendedName>
</protein>
<reference evidence="8" key="1">
    <citation type="submission" date="2013-07" db="EMBL/GenBank/DDBJ databases">
        <authorList>
            <consortium name="The Broad Institute Genome Sequencing Platform"/>
            <person name="Cuomo C."/>
            <person name="Litvintseva A."/>
            <person name="Chen Y."/>
            <person name="Heitman J."/>
            <person name="Sun S."/>
            <person name="Springer D."/>
            <person name="Dromer F."/>
            <person name="Young S.K."/>
            <person name="Zeng Q."/>
            <person name="Gargeya S."/>
            <person name="Fitzgerald M."/>
            <person name="Abouelleil A."/>
            <person name="Alvarado L."/>
            <person name="Berlin A.M."/>
            <person name="Chapman S.B."/>
            <person name="Dewar J."/>
            <person name="Goldberg J."/>
            <person name="Griggs A."/>
            <person name="Gujja S."/>
            <person name="Hansen M."/>
            <person name="Howarth C."/>
            <person name="Imamovic A."/>
            <person name="Larimer J."/>
            <person name="McCowan C."/>
            <person name="Murphy C."/>
            <person name="Pearson M."/>
            <person name="Priest M."/>
            <person name="Roberts A."/>
            <person name="Saif S."/>
            <person name="Shea T."/>
            <person name="Sykes S."/>
            <person name="Wortman J."/>
            <person name="Nusbaum C."/>
            <person name="Birren B."/>
        </authorList>
    </citation>
    <scope>NUCLEOTIDE SEQUENCE</scope>
    <source>
        <strain evidence="8">CBS 10117</strain>
    </source>
</reference>